<dbReference type="EMBL" id="JMIH01000014">
    <property type="protein sequence ID" value="KEO74912.1"/>
    <property type="molecule type" value="Genomic_DNA"/>
</dbReference>
<dbReference type="Proteomes" id="UP000027821">
    <property type="component" value="Unassembled WGS sequence"/>
</dbReference>
<reference evidence="1 2" key="1">
    <citation type="submission" date="2014-04" db="EMBL/GenBank/DDBJ databases">
        <title>Characterization and application of a salt tolerant electro-active bacterium.</title>
        <authorList>
            <person name="Yang L."/>
            <person name="Wei S."/>
            <person name="Tay Q.X.M."/>
        </authorList>
    </citation>
    <scope>NUCLEOTIDE SEQUENCE [LARGE SCALE GENOMIC DNA]</scope>
    <source>
        <strain evidence="1 2">LY1</strain>
    </source>
</reference>
<evidence type="ECO:0000313" key="2">
    <source>
        <dbReference type="Proteomes" id="UP000027821"/>
    </source>
</evidence>
<dbReference type="eggNOG" id="COG2318">
    <property type="taxonomic scope" value="Bacteria"/>
</dbReference>
<dbReference type="InterPro" id="IPR034660">
    <property type="entry name" value="DinB/YfiT-like"/>
</dbReference>
<gene>
    <name evidence="1" type="ORF">EL17_04330</name>
</gene>
<dbReference type="InterPro" id="IPR011466">
    <property type="entry name" value="DUF1572"/>
</dbReference>
<sequence length="149" mass="17510">MMLAAILKIIERDIDKLSFEIEQFHKEENLWVTKGGITNSSGNLCMHLIGNLKTYIGKNIGQFPYQRDREFEFTCRNIPKSKLLEEIQETKQIIIISLSNMDPDILDQPYIEDVLGFEMTNTYFLIHLTTHLSYHLGQINYLRRMLEIN</sequence>
<evidence type="ECO:0000313" key="1">
    <source>
        <dbReference type="EMBL" id="KEO74912.1"/>
    </source>
</evidence>
<keyword evidence="2" id="KW-1185">Reference proteome</keyword>
<dbReference type="Gene3D" id="1.20.120.450">
    <property type="entry name" value="dinb family like domain"/>
    <property type="match status" value="1"/>
</dbReference>
<accession>A0A074LLZ5</accession>
<protein>
    <recommendedName>
        <fullName evidence="3">DinB superfamily protein</fullName>
    </recommendedName>
</protein>
<evidence type="ECO:0008006" key="3">
    <source>
        <dbReference type="Google" id="ProtNLM"/>
    </source>
</evidence>
<name>A0A074LLZ5_9BACT</name>
<dbReference type="STRING" id="1048983.EL17_04330"/>
<dbReference type="AlphaFoldDB" id="A0A074LLZ5"/>
<comment type="caution">
    <text evidence="1">The sequence shown here is derived from an EMBL/GenBank/DDBJ whole genome shotgun (WGS) entry which is preliminary data.</text>
</comment>
<dbReference type="Pfam" id="PF07609">
    <property type="entry name" value="DUF1572"/>
    <property type="match status" value="1"/>
</dbReference>
<organism evidence="1 2">
    <name type="scientific">Anditalea andensis</name>
    <dbReference type="NCBI Taxonomy" id="1048983"/>
    <lineage>
        <taxon>Bacteria</taxon>
        <taxon>Pseudomonadati</taxon>
        <taxon>Bacteroidota</taxon>
        <taxon>Cytophagia</taxon>
        <taxon>Cytophagales</taxon>
        <taxon>Cytophagaceae</taxon>
        <taxon>Anditalea</taxon>
    </lineage>
</organism>
<proteinExistence type="predicted"/>
<dbReference type="SUPFAM" id="SSF109854">
    <property type="entry name" value="DinB/YfiT-like putative metalloenzymes"/>
    <property type="match status" value="1"/>
</dbReference>